<evidence type="ECO:0000256" key="9">
    <source>
        <dbReference type="ARBA" id="ARBA00023160"/>
    </source>
</evidence>
<evidence type="ECO:0000256" key="7">
    <source>
        <dbReference type="ARBA" id="ARBA00023098"/>
    </source>
</evidence>
<evidence type="ECO:0000256" key="4">
    <source>
        <dbReference type="ARBA" id="ARBA00022692"/>
    </source>
</evidence>
<keyword evidence="6 10" id="KW-1133">Transmembrane helix</keyword>
<keyword evidence="9 10" id="KW-0275">Fatty acid biosynthesis</keyword>
<feature type="transmembrane region" description="Helical" evidence="10">
    <location>
        <begin position="197"/>
        <end position="218"/>
    </location>
</feature>
<sequence>MDGTTDLSFASVFRPWRPEFMESTDGQPLATDLSQLFTRLPDERLPENPYVAFFVRRDVLVGLILFYIASLHLFAAVRDATGFSAKESPTFRNFVAAHNLSLAIFSVVSLYNTLSIVVENMMMGPDGWVAMGCDAEGIHWNSGLGGWAFIYFLSKLLEFVDTWILVLKGKQPSFLQVFHHIGMVLINWGVIRARSSWTYFPASLNLFIHSLMYTYFFIKTLYPKAEIKQAKYLTMAQIGQFVLGITVSLLWALKLPTFCISQASAFVLIFLQTYTAILVVMFATFARQRYKLNKQA</sequence>
<feature type="transmembrane region" description="Helical" evidence="10">
    <location>
        <begin position="148"/>
        <end position="167"/>
    </location>
</feature>
<keyword evidence="2 10" id="KW-0444">Lipid biosynthesis</keyword>
<dbReference type="AlphaFoldDB" id="A0A9N8ET58"/>
<evidence type="ECO:0000313" key="11">
    <source>
        <dbReference type="EMBL" id="CAB9525579.1"/>
    </source>
</evidence>
<comment type="subcellular location">
    <subcellularLocation>
        <location evidence="1">Membrane</location>
        <topology evidence="1">Multi-pass membrane protein</topology>
    </subcellularLocation>
</comment>
<evidence type="ECO:0000256" key="2">
    <source>
        <dbReference type="ARBA" id="ARBA00022516"/>
    </source>
</evidence>
<dbReference type="GO" id="GO:0034625">
    <property type="term" value="P:fatty acid elongation, monounsaturated fatty acid"/>
    <property type="evidence" value="ECO:0007669"/>
    <property type="project" value="TreeGrafter"/>
</dbReference>
<proteinExistence type="inferred from homology"/>
<dbReference type="Proteomes" id="UP001153069">
    <property type="component" value="Unassembled WGS sequence"/>
</dbReference>
<evidence type="ECO:0000256" key="5">
    <source>
        <dbReference type="ARBA" id="ARBA00022832"/>
    </source>
</evidence>
<evidence type="ECO:0000256" key="8">
    <source>
        <dbReference type="ARBA" id="ARBA00023136"/>
    </source>
</evidence>
<keyword evidence="8 10" id="KW-0472">Membrane</keyword>
<protein>
    <recommendedName>
        <fullName evidence="10">Elongation of fatty acids protein</fullName>
        <ecNumber evidence="10">2.3.1.-</ecNumber>
    </recommendedName>
</protein>
<gene>
    <name evidence="11" type="ORF">SEMRO_1695_G291810.1</name>
</gene>
<comment type="caution">
    <text evidence="11">The sequence shown here is derived from an EMBL/GenBank/DDBJ whole genome shotgun (WGS) entry which is preliminary data.</text>
</comment>
<evidence type="ECO:0000256" key="10">
    <source>
        <dbReference type="RuleBase" id="RU361115"/>
    </source>
</evidence>
<feature type="transmembrane region" description="Helical" evidence="10">
    <location>
        <begin position="97"/>
        <end position="118"/>
    </location>
</feature>
<dbReference type="EC" id="2.3.1.-" evidence="10"/>
<dbReference type="GO" id="GO:0034626">
    <property type="term" value="P:fatty acid elongation, polyunsaturated fatty acid"/>
    <property type="evidence" value="ECO:0007669"/>
    <property type="project" value="TreeGrafter"/>
</dbReference>
<keyword evidence="3 10" id="KW-0808">Transferase</keyword>
<feature type="transmembrane region" description="Helical" evidence="10">
    <location>
        <begin position="59"/>
        <end position="77"/>
    </location>
</feature>
<dbReference type="InterPro" id="IPR002076">
    <property type="entry name" value="ELO_fam"/>
</dbReference>
<evidence type="ECO:0000256" key="1">
    <source>
        <dbReference type="ARBA" id="ARBA00004141"/>
    </source>
</evidence>
<keyword evidence="5 10" id="KW-0276">Fatty acid metabolism</keyword>
<comment type="catalytic activity">
    <reaction evidence="10">
        <text>an acyl-CoA + malonyl-CoA + H(+) = a 3-oxoacyl-CoA + CO2 + CoA</text>
        <dbReference type="Rhea" id="RHEA:50252"/>
        <dbReference type="ChEBI" id="CHEBI:15378"/>
        <dbReference type="ChEBI" id="CHEBI:16526"/>
        <dbReference type="ChEBI" id="CHEBI:57287"/>
        <dbReference type="ChEBI" id="CHEBI:57384"/>
        <dbReference type="ChEBI" id="CHEBI:58342"/>
        <dbReference type="ChEBI" id="CHEBI:90726"/>
    </reaction>
    <physiologicalReaction direction="left-to-right" evidence="10">
        <dbReference type="Rhea" id="RHEA:50253"/>
    </physiologicalReaction>
</comment>
<evidence type="ECO:0000313" key="12">
    <source>
        <dbReference type="Proteomes" id="UP001153069"/>
    </source>
</evidence>
<keyword evidence="7 10" id="KW-0443">Lipid metabolism</keyword>
<feature type="transmembrane region" description="Helical" evidence="10">
    <location>
        <begin position="174"/>
        <end position="191"/>
    </location>
</feature>
<dbReference type="OrthoDB" id="10259681at2759"/>
<feature type="transmembrane region" description="Helical" evidence="10">
    <location>
        <begin position="265"/>
        <end position="286"/>
    </location>
</feature>
<reference evidence="11" key="1">
    <citation type="submission" date="2020-06" db="EMBL/GenBank/DDBJ databases">
        <authorList>
            <consortium name="Plant Systems Biology data submission"/>
        </authorList>
    </citation>
    <scope>NUCLEOTIDE SEQUENCE</scope>
    <source>
        <strain evidence="11">D6</strain>
    </source>
</reference>
<accession>A0A9N8ET58</accession>
<dbReference type="GO" id="GO:0009922">
    <property type="term" value="F:fatty acid elongase activity"/>
    <property type="evidence" value="ECO:0007669"/>
    <property type="project" value="InterPro"/>
</dbReference>
<evidence type="ECO:0000256" key="3">
    <source>
        <dbReference type="ARBA" id="ARBA00022679"/>
    </source>
</evidence>
<keyword evidence="12" id="KW-1185">Reference proteome</keyword>
<dbReference type="GO" id="GO:0005789">
    <property type="term" value="C:endoplasmic reticulum membrane"/>
    <property type="evidence" value="ECO:0007669"/>
    <property type="project" value="TreeGrafter"/>
</dbReference>
<keyword evidence="4 10" id="KW-0812">Transmembrane</keyword>
<dbReference type="GO" id="GO:0042761">
    <property type="term" value="P:very long-chain fatty acid biosynthetic process"/>
    <property type="evidence" value="ECO:0007669"/>
    <property type="project" value="TreeGrafter"/>
</dbReference>
<dbReference type="GO" id="GO:0019367">
    <property type="term" value="P:fatty acid elongation, saturated fatty acid"/>
    <property type="evidence" value="ECO:0007669"/>
    <property type="project" value="TreeGrafter"/>
</dbReference>
<comment type="similarity">
    <text evidence="10">Belongs to the ELO family.</text>
</comment>
<dbReference type="EMBL" id="CAICTM010001693">
    <property type="protein sequence ID" value="CAB9525579.1"/>
    <property type="molecule type" value="Genomic_DNA"/>
</dbReference>
<evidence type="ECO:0000256" key="6">
    <source>
        <dbReference type="ARBA" id="ARBA00022989"/>
    </source>
</evidence>
<dbReference type="Pfam" id="PF01151">
    <property type="entry name" value="ELO"/>
    <property type="match status" value="1"/>
</dbReference>
<feature type="transmembrane region" description="Helical" evidence="10">
    <location>
        <begin position="230"/>
        <end position="253"/>
    </location>
</feature>
<dbReference type="PANTHER" id="PTHR11157">
    <property type="entry name" value="FATTY ACID ACYL TRANSFERASE-RELATED"/>
    <property type="match status" value="1"/>
</dbReference>
<organism evidence="11 12">
    <name type="scientific">Seminavis robusta</name>
    <dbReference type="NCBI Taxonomy" id="568900"/>
    <lineage>
        <taxon>Eukaryota</taxon>
        <taxon>Sar</taxon>
        <taxon>Stramenopiles</taxon>
        <taxon>Ochrophyta</taxon>
        <taxon>Bacillariophyta</taxon>
        <taxon>Bacillariophyceae</taxon>
        <taxon>Bacillariophycidae</taxon>
        <taxon>Naviculales</taxon>
        <taxon>Naviculaceae</taxon>
        <taxon>Seminavis</taxon>
    </lineage>
</organism>
<dbReference type="GO" id="GO:0030148">
    <property type="term" value="P:sphingolipid biosynthetic process"/>
    <property type="evidence" value="ECO:0007669"/>
    <property type="project" value="TreeGrafter"/>
</dbReference>
<name>A0A9N8ET58_9STRA</name>